<feature type="domain" description="Ribbon-helix-helix protein CopG" evidence="1">
    <location>
        <begin position="11"/>
        <end position="50"/>
    </location>
</feature>
<evidence type="ECO:0000259" key="1">
    <source>
        <dbReference type="Pfam" id="PF01402"/>
    </source>
</evidence>
<dbReference type="AlphaFoldDB" id="A0A380TGJ9"/>
<reference evidence="2" key="1">
    <citation type="submission" date="2018-07" db="EMBL/GenBank/DDBJ databases">
        <authorList>
            <person name="Quirk P.G."/>
            <person name="Krulwich T.A."/>
        </authorList>
    </citation>
    <scope>NUCLEOTIDE SEQUENCE</scope>
</reference>
<dbReference type="CDD" id="cd21631">
    <property type="entry name" value="RHH_CopG_NikR-like"/>
    <property type="match status" value="1"/>
</dbReference>
<evidence type="ECO:0000313" key="2">
    <source>
        <dbReference type="EMBL" id="SUS06809.1"/>
    </source>
</evidence>
<dbReference type="InterPro" id="IPR002145">
    <property type="entry name" value="CopG"/>
</dbReference>
<sequence>MSAAVNKKSIRTSVILPEDAHARIQALADANNVSAAWIIRTAVLRFLEEYGDQHELPLRLPKVKKAGGT</sequence>
<dbReference type="InterPro" id="IPR013321">
    <property type="entry name" value="Arc_rbn_hlx_hlx"/>
</dbReference>
<gene>
    <name evidence="2" type="ORF">DF3PB_330018</name>
</gene>
<proteinExistence type="predicted"/>
<dbReference type="SUPFAM" id="SSF47598">
    <property type="entry name" value="Ribbon-helix-helix"/>
    <property type="match status" value="1"/>
</dbReference>
<accession>A0A380TGJ9</accession>
<dbReference type="InterPro" id="IPR010985">
    <property type="entry name" value="Ribbon_hlx_hlx"/>
</dbReference>
<dbReference type="GO" id="GO:0006355">
    <property type="term" value="P:regulation of DNA-templated transcription"/>
    <property type="evidence" value="ECO:0007669"/>
    <property type="project" value="InterPro"/>
</dbReference>
<name>A0A380TGJ9_9ZZZZ</name>
<dbReference type="Pfam" id="PF01402">
    <property type="entry name" value="RHH_1"/>
    <property type="match status" value="1"/>
</dbReference>
<organism evidence="2">
    <name type="scientific">metagenome</name>
    <dbReference type="NCBI Taxonomy" id="256318"/>
    <lineage>
        <taxon>unclassified sequences</taxon>
        <taxon>metagenomes</taxon>
    </lineage>
</organism>
<protein>
    <submittedName>
        <fullName evidence="2">Ribbon-helix-helix protein, CopG family</fullName>
    </submittedName>
</protein>
<dbReference type="EMBL" id="UIDG01000257">
    <property type="protein sequence ID" value="SUS06809.1"/>
    <property type="molecule type" value="Genomic_DNA"/>
</dbReference>
<dbReference type="Gene3D" id="1.10.1220.10">
    <property type="entry name" value="Met repressor-like"/>
    <property type="match status" value="1"/>
</dbReference>